<evidence type="ECO:0000313" key="1">
    <source>
        <dbReference type="EMBL" id="KZL04570.1"/>
    </source>
</evidence>
<keyword evidence="2" id="KW-1185">Reference proteome</keyword>
<reference evidence="1 2" key="1">
    <citation type="journal article" date="2016" name="Front. Microbiol.">
        <title>Comparative Genomic Analysis Reveals a Diverse Repertoire of Genes Involved in Prokaryote-Eukaryote Interactions within the Pseudovibrio Genus.</title>
        <authorList>
            <person name="Romano S."/>
            <person name="Fernandez-Guerra A."/>
            <person name="Reen F.J."/>
            <person name="Glockner F.O."/>
            <person name="Crowley S.P."/>
            <person name="O'Sullivan O."/>
            <person name="Cotter P.D."/>
            <person name="Adams C."/>
            <person name="Dobson A.D."/>
            <person name="O'Gara F."/>
        </authorList>
    </citation>
    <scope>NUCLEOTIDE SEQUENCE [LARGE SCALE GENOMIC DNA]</scope>
    <source>
        <strain evidence="1 2">Ad2</strain>
    </source>
</reference>
<dbReference type="AlphaFoldDB" id="A0A165SWI0"/>
<organism evidence="1 2">
    <name type="scientific">Pseudovibrio axinellae</name>
    <dbReference type="NCBI Taxonomy" id="989403"/>
    <lineage>
        <taxon>Bacteria</taxon>
        <taxon>Pseudomonadati</taxon>
        <taxon>Pseudomonadota</taxon>
        <taxon>Alphaproteobacteria</taxon>
        <taxon>Hyphomicrobiales</taxon>
        <taxon>Stappiaceae</taxon>
        <taxon>Pseudovibrio</taxon>
    </lineage>
</organism>
<dbReference type="STRING" id="989403.SAMN05421798_10455"/>
<evidence type="ECO:0000313" key="2">
    <source>
        <dbReference type="Proteomes" id="UP000076577"/>
    </source>
</evidence>
<dbReference type="PATRIC" id="fig|989403.3.peg.5093"/>
<dbReference type="Proteomes" id="UP000076577">
    <property type="component" value="Unassembled WGS sequence"/>
</dbReference>
<name>A0A165SWI0_9HYPH</name>
<accession>A0A165SWI0</accession>
<comment type="caution">
    <text evidence="1">The sequence shown here is derived from an EMBL/GenBank/DDBJ whole genome shotgun (WGS) entry which is preliminary data.</text>
</comment>
<gene>
    <name evidence="1" type="ORF">PsAD2_04653</name>
</gene>
<protein>
    <submittedName>
        <fullName evidence="1">Uncharacterized protein</fullName>
    </submittedName>
</protein>
<sequence length="76" mass="9246">MYRIRAGNIQVCNDYFCRTERRYLAERRTSFFRLFSFWSPVTDALWRRDEGEARRDAQHDADLRKPIATPEIFEVE</sequence>
<dbReference type="EMBL" id="LMCB01000161">
    <property type="protein sequence ID" value="KZL04570.1"/>
    <property type="molecule type" value="Genomic_DNA"/>
</dbReference>
<proteinExistence type="predicted"/>